<sequence length="70" mass="7328">MGGVIQGPGAVQWCKSTFSGDDGSNCVEVARLQRGLRGVRDSKDRARPALVVDAEAWAAFLGLVKAGRLG</sequence>
<name>A0ABV9CLY5_9ACTN</name>
<evidence type="ECO:0000259" key="1">
    <source>
        <dbReference type="Pfam" id="PF04149"/>
    </source>
</evidence>
<protein>
    <submittedName>
        <fullName evidence="2">DUF397 domain-containing protein</fullName>
    </submittedName>
</protein>
<evidence type="ECO:0000313" key="2">
    <source>
        <dbReference type="EMBL" id="MFC4534230.1"/>
    </source>
</evidence>
<dbReference type="RefSeq" id="WP_380844465.1">
    <property type="nucleotide sequence ID" value="NZ_JBHSFP010000021.1"/>
</dbReference>
<dbReference type="InterPro" id="IPR007278">
    <property type="entry name" value="DUF397"/>
</dbReference>
<proteinExistence type="predicted"/>
<organism evidence="2 3">
    <name type="scientific">Sphaerisporangium dianthi</name>
    <dbReference type="NCBI Taxonomy" id="1436120"/>
    <lineage>
        <taxon>Bacteria</taxon>
        <taxon>Bacillati</taxon>
        <taxon>Actinomycetota</taxon>
        <taxon>Actinomycetes</taxon>
        <taxon>Streptosporangiales</taxon>
        <taxon>Streptosporangiaceae</taxon>
        <taxon>Sphaerisporangium</taxon>
    </lineage>
</organism>
<comment type="caution">
    <text evidence="2">The sequence shown here is derived from an EMBL/GenBank/DDBJ whole genome shotgun (WGS) entry which is preliminary data.</text>
</comment>
<dbReference type="Pfam" id="PF04149">
    <property type="entry name" value="DUF397"/>
    <property type="match status" value="1"/>
</dbReference>
<gene>
    <name evidence="2" type="ORF">ACFO60_26020</name>
</gene>
<feature type="domain" description="DUF397" evidence="1">
    <location>
        <begin position="12"/>
        <end position="65"/>
    </location>
</feature>
<dbReference type="EMBL" id="JBHSFP010000021">
    <property type="protein sequence ID" value="MFC4534230.1"/>
    <property type="molecule type" value="Genomic_DNA"/>
</dbReference>
<keyword evidence="3" id="KW-1185">Reference proteome</keyword>
<dbReference type="Proteomes" id="UP001596004">
    <property type="component" value="Unassembled WGS sequence"/>
</dbReference>
<accession>A0ABV9CLY5</accession>
<evidence type="ECO:0000313" key="3">
    <source>
        <dbReference type="Proteomes" id="UP001596004"/>
    </source>
</evidence>
<reference evidence="3" key="1">
    <citation type="journal article" date="2019" name="Int. J. Syst. Evol. Microbiol.">
        <title>The Global Catalogue of Microorganisms (GCM) 10K type strain sequencing project: providing services to taxonomists for standard genome sequencing and annotation.</title>
        <authorList>
            <consortium name="The Broad Institute Genomics Platform"/>
            <consortium name="The Broad Institute Genome Sequencing Center for Infectious Disease"/>
            <person name="Wu L."/>
            <person name="Ma J."/>
        </authorList>
    </citation>
    <scope>NUCLEOTIDE SEQUENCE [LARGE SCALE GENOMIC DNA]</scope>
    <source>
        <strain evidence="3">CGMCC 4.7132</strain>
    </source>
</reference>